<keyword evidence="12" id="KW-0808">Transferase</keyword>
<dbReference type="PANTHER" id="PTHR30031:SF0">
    <property type="entry name" value="PHOSPHOENOLPYRUVATE CARBOXYKINASE (ATP)"/>
    <property type="match status" value="1"/>
</dbReference>
<evidence type="ECO:0000256" key="8">
    <source>
        <dbReference type="ARBA" id="ARBA00023239"/>
    </source>
</evidence>
<evidence type="ECO:0000256" key="4">
    <source>
        <dbReference type="ARBA" id="ARBA00022432"/>
    </source>
</evidence>
<feature type="binding site" evidence="10">
    <location>
        <position position="245"/>
    </location>
    <ligand>
        <name>Mn(2+)</name>
        <dbReference type="ChEBI" id="CHEBI:29035"/>
    </ligand>
</feature>
<evidence type="ECO:0000256" key="7">
    <source>
        <dbReference type="ARBA" id="ARBA00022840"/>
    </source>
</evidence>
<evidence type="ECO:0000256" key="9">
    <source>
        <dbReference type="ARBA" id="ARBA00047371"/>
    </source>
</evidence>
<dbReference type="UniPathway" id="UPA00138"/>
<dbReference type="Gene3D" id="2.170.8.10">
    <property type="entry name" value="Phosphoenolpyruvate Carboxykinase, domain 2"/>
    <property type="match status" value="1"/>
</dbReference>
<feature type="compositionally biased region" description="Basic residues" evidence="11">
    <location>
        <begin position="14"/>
        <end position="30"/>
    </location>
</feature>
<feature type="binding site" evidence="10">
    <location>
        <begin position="260"/>
        <end position="268"/>
    </location>
    <ligand>
        <name>ATP</name>
        <dbReference type="ChEBI" id="CHEBI:30616"/>
    </ligand>
</feature>
<keyword evidence="8 10" id="KW-0456">Lyase</keyword>
<evidence type="ECO:0000313" key="13">
    <source>
        <dbReference type="Proteomes" id="UP000309061"/>
    </source>
</evidence>
<dbReference type="GO" id="GO:0005524">
    <property type="term" value="F:ATP binding"/>
    <property type="evidence" value="ECO:0007669"/>
    <property type="project" value="UniProtKB-UniRule"/>
</dbReference>
<keyword evidence="10" id="KW-0464">Manganese</keyword>
<feature type="binding site" evidence="10">
    <location>
        <position position="245"/>
    </location>
    <ligand>
        <name>ATP</name>
        <dbReference type="ChEBI" id="CHEBI:30616"/>
    </ligand>
</feature>
<keyword evidence="7 10" id="KW-0067">ATP-binding</keyword>
<accession>A0A6B8KG22</accession>
<keyword evidence="5 10" id="KW-0547">Nucleotide-binding</keyword>
<dbReference type="NCBIfam" id="TIGR00224">
    <property type="entry name" value="pckA"/>
    <property type="match status" value="1"/>
</dbReference>
<comment type="function">
    <text evidence="10">Involved in the gluconeogenesis. Catalyzes the conversion of oxaloacetate (OAA) to phosphoenolpyruvate (PEP) through direct phosphoryl transfer between the nucleoside triphosphate and OAA.</text>
</comment>
<dbReference type="Proteomes" id="UP000309061">
    <property type="component" value="Chromosome"/>
</dbReference>
<name>A0A6B8KG22_9HYPH</name>
<comment type="subcellular location">
    <subcellularLocation>
        <location evidence="10">Cytoplasm</location>
    </subcellularLocation>
</comment>
<dbReference type="Gene3D" id="3.40.449.10">
    <property type="entry name" value="Phosphoenolpyruvate Carboxykinase, domain 1"/>
    <property type="match status" value="1"/>
</dbReference>
<feature type="region of interest" description="Disordered" evidence="11">
    <location>
        <begin position="1"/>
        <end position="34"/>
    </location>
</feature>
<dbReference type="GO" id="GO:0006094">
    <property type="term" value="P:gluconeogenesis"/>
    <property type="evidence" value="ECO:0007669"/>
    <property type="project" value="UniProtKB-UniRule"/>
</dbReference>
<keyword evidence="13" id="KW-1185">Reference proteome</keyword>
<dbReference type="GO" id="GO:0005829">
    <property type="term" value="C:cytosol"/>
    <property type="evidence" value="ECO:0007669"/>
    <property type="project" value="TreeGrafter"/>
</dbReference>
<evidence type="ECO:0000256" key="10">
    <source>
        <dbReference type="HAMAP-Rule" id="MF_00453"/>
    </source>
</evidence>
<feature type="binding site" evidence="10">
    <location>
        <position position="347"/>
    </location>
    <ligand>
        <name>substrate</name>
    </ligand>
</feature>
<dbReference type="SUPFAM" id="SSF53795">
    <property type="entry name" value="PEP carboxykinase-like"/>
    <property type="match status" value="1"/>
</dbReference>
<feature type="binding site" evidence="10">
    <location>
        <position position="226"/>
    </location>
    <ligand>
        <name>substrate</name>
    </ligand>
</feature>
<keyword evidence="4 10" id="KW-0312">Gluconeogenesis</keyword>
<dbReference type="GO" id="GO:0004612">
    <property type="term" value="F:phosphoenolpyruvate carboxykinase (ATP) activity"/>
    <property type="evidence" value="ECO:0007669"/>
    <property type="project" value="UniProtKB-UniRule"/>
</dbReference>
<reference evidence="12 13" key="1">
    <citation type="submission" date="2019-11" db="EMBL/GenBank/DDBJ databases">
        <title>The genome sequence of Methylocystis heyeri.</title>
        <authorList>
            <person name="Oshkin I.Y."/>
            <person name="Miroshnikov K."/>
            <person name="Dedysh S.N."/>
        </authorList>
    </citation>
    <scope>NUCLEOTIDE SEQUENCE [LARGE SCALE GENOMIC DNA]</scope>
    <source>
        <strain evidence="12 13">H2</strain>
    </source>
</reference>
<comment type="cofactor">
    <cofactor evidence="10">
        <name>Mn(2+)</name>
        <dbReference type="ChEBI" id="CHEBI:29035"/>
    </cofactor>
    <text evidence="10">Binds 1 Mn(2+) ion per subunit.</text>
</comment>
<dbReference type="EMBL" id="CP046052">
    <property type="protein sequence ID" value="QGM46559.1"/>
    <property type="molecule type" value="Genomic_DNA"/>
</dbReference>
<feature type="binding site" evidence="10">
    <location>
        <position position="220"/>
    </location>
    <ligand>
        <name>substrate</name>
    </ligand>
</feature>
<keyword evidence="6 10" id="KW-0210">Decarboxylase</keyword>
<dbReference type="PIRSF" id="PIRSF006294">
    <property type="entry name" value="PEP_crbxkin"/>
    <property type="match status" value="1"/>
</dbReference>
<comment type="similarity">
    <text evidence="2 10">Belongs to the phosphoenolpyruvate carboxykinase (ATP) family.</text>
</comment>
<keyword evidence="12" id="KW-0418">Kinase</keyword>
<dbReference type="OrthoDB" id="9806325at2"/>
<dbReference type="AlphaFoldDB" id="A0A6B8KG22"/>
<dbReference type="InterPro" id="IPR013035">
    <property type="entry name" value="PEP_carboxykinase_C"/>
</dbReference>
<dbReference type="GO" id="GO:0016301">
    <property type="term" value="F:kinase activity"/>
    <property type="evidence" value="ECO:0007669"/>
    <property type="project" value="UniProtKB-KW"/>
</dbReference>
<evidence type="ECO:0000256" key="5">
    <source>
        <dbReference type="ARBA" id="ARBA00022741"/>
    </source>
</evidence>
<comment type="caution">
    <text evidence="10">Lacks conserved residue(s) required for the propagation of feature annotation.</text>
</comment>
<feature type="binding site" evidence="10">
    <location>
        <position position="347"/>
    </location>
    <ligand>
        <name>ATP</name>
        <dbReference type="ChEBI" id="CHEBI:30616"/>
    </ligand>
</feature>
<dbReference type="PANTHER" id="PTHR30031">
    <property type="entry name" value="PHOSPHOENOLPYRUVATE CARBOXYKINASE ATP"/>
    <property type="match status" value="1"/>
</dbReference>
<gene>
    <name evidence="10" type="primary">pckA</name>
    <name evidence="12" type="ORF">H2LOC_013125</name>
</gene>
<dbReference type="EC" id="4.1.1.49" evidence="3 10"/>
<dbReference type="HAMAP" id="MF_00453">
    <property type="entry name" value="PEPCK_ATP"/>
    <property type="match status" value="1"/>
</dbReference>
<feature type="binding site" evidence="10">
    <location>
        <position position="226"/>
    </location>
    <ligand>
        <name>ATP</name>
        <dbReference type="ChEBI" id="CHEBI:30616"/>
    </ligand>
</feature>
<feature type="binding site" evidence="10">
    <location>
        <position position="309"/>
    </location>
    <ligand>
        <name>ATP</name>
        <dbReference type="ChEBI" id="CHEBI:30616"/>
    </ligand>
</feature>
<sequence>MASSYRRRLDPRRAGRARLLRPTRKRPTGKKVRDEEAACRTGAIASQRLLRNLDAPALYELALRGGEARISSGGALAVMTGVHTARAPQDKFIVRDEATDRSVWWENNKSLTSDQFAALYADMVEFAKGVPLFEQDLQACADPSWRLNVRVYTEYAWHSLFIRNLLIRPRKEELDGFSPDFTVIALPSFKANPERHGCRSNTVIAVDVSRRTALIAGTAYAGEIKKAVFGYLNFLLPGRGVLPMHCAANSGAEGSALFFGLSGTGKTTLSSDASRRLVGDDEHGWGRDGVFNFEGGCYAKAIRLSERSEPEIYAASRRFGSILENVALDPQTREPDYDDDRITENTRIAFPIDFLPGAALGGTAEHPQNIVMLTCDAFGVLPPVAKLTPAQAIYHFLSGYTAKVAGTETGVREPRATFSTCFGAPFMPRHPSAYAGLLRELIGAHKVDCWLLNTGWSGGAYGVGERMPIEVTRKLLHAALNGSLAKAGFEQEENFNLMTPLSAPGIDSDLLRAERSWSSQKEFAQAADRLARMFGENFRTFEQLVGREVLQGGPRRLATA</sequence>
<comment type="pathway">
    <text evidence="1 10">Carbohydrate biosynthesis; gluconeogenesis.</text>
</comment>
<dbReference type="Pfam" id="PF01293">
    <property type="entry name" value="PEPCK_ATP"/>
    <property type="match status" value="1"/>
</dbReference>
<dbReference type="InterPro" id="IPR001272">
    <property type="entry name" value="PEP_carboxykinase_ATP"/>
</dbReference>
<protein>
    <recommendedName>
        <fullName evidence="3 10">Phosphoenolpyruvate carboxykinase (ATP)</fullName>
        <shortName evidence="10">PCK</shortName>
        <shortName evidence="10">PEP carboxykinase</shortName>
        <shortName evidence="10">PEPCK</shortName>
        <ecNumber evidence="3 10">4.1.1.49</ecNumber>
    </recommendedName>
</protein>
<evidence type="ECO:0000256" key="1">
    <source>
        <dbReference type="ARBA" id="ARBA00004742"/>
    </source>
</evidence>
<dbReference type="SUPFAM" id="SSF68923">
    <property type="entry name" value="PEP carboxykinase N-terminal domain"/>
    <property type="match status" value="1"/>
</dbReference>
<keyword evidence="10" id="KW-0479">Metal-binding</keyword>
<dbReference type="NCBIfam" id="NF006820">
    <property type="entry name" value="PRK09344.1-2"/>
    <property type="match status" value="1"/>
</dbReference>
<evidence type="ECO:0000313" key="12">
    <source>
        <dbReference type="EMBL" id="QGM46559.1"/>
    </source>
</evidence>
<feature type="binding site" evidence="10">
    <location>
        <position position="472"/>
    </location>
    <ligand>
        <name>ATP</name>
        <dbReference type="ChEBI" id="CHEBI:30616"/>
    </ligand>
</feature>
<evidence type="ECO:0000256" key="11">
    <source>
        <dbReference type="SAM" id="MobiDB-lite"/>
    </source>
</evidence>
<dbReference type="RefSeq" id="WP_136496790.1">
    <property type="nucleotide sequence ID" value="NZ_CP046052.1"/>
</dbReference>
<feature type="binding site" evidence="10">
    <location>
        <position position="226"/>
    </location>
    <ligand>
        <name>Mn(2+)</name>
        <dbReference type="ChEBI" id="CHEBI:29035"/>
    </ligand>
</feature>
<evidence type="ECO:0000256" key="2">
    <source>
        <dbReference type="ARBA" id="ARBA00006052"/>
    </source>
</evidence>
<dbReference type="NCBIfam" id="NF006821">
    <property type="entry name" value="PRK09344.1-3"/>
    <property type="match status" value="1"/>
</dbReference>
<dbReference type="NCBIfam" id="NF006822">
    <property type="entry name" value="PRK09344.1-4"/>
    <property type="match status" value="1"/>
</dbReference>
<organism evidence="12 13">
    <name type="scientific">Methylocystis heyeri</name>
    <dbReference type="NCBI Taxonomy" id="391905"/>
    <lineage>
        <taxon>Bacteria</taxon>
        <taxon>Pseudomonadati</taxon>
        <taxon>Pseudomonadota</taxon>
        <taxon>Alphaproteobacteria</taxon>
        <taxon>Hyphomicrobiales</taxon>
        <taxon>Methylocystaceae</taxon>
        <taxon>Methylocystis</taxon>
    </lineage>
</organism>
<proteinExistence type="inferred from homology"/>
<dbReference type="KEGG" id="mhey:H2LOC_013125"/>
<evidence type="ECO:0000256" key="3">
    <source>
        <dbReference type="ARBA" id="ARBA00012363"/>
    </source>
</evidence>
<keyword evidence="12" id="KW-0670">Pyruvate</keyword>
<evidence type="ECO:0000256" key="6">
    <source>
        <dbReference type="ARBA" id="ARBA00022793"/>
    </source>
</evidence>
<dbReference type="GO" id="GO:0046872">
    <property type="term" value="F:metal ion binding"/>
    <property type="evidence" value="ECO:0007669"/>
    <property type="project" value="UniProtKB-KW"/>
</dbReference>
<comment type="catalytic activity">
    <reaction evidence="9 10">
        <text>oxaloacetate + ATP = phosphoenolpyruvate + ADP + CO2</text>
        <dbReference type="Rhea" id="RHEA:18617"/>
        <dbReference type="ChEBI" id="CHEBI:16452"/>
        <dbReference type="ChEBI" id="CHEBI:16526"/>
        <dbReference type="ChEBI" id="CHEBI:30616"/>
        <dbReference type="ChEBI" id="CHEBI:58702"/>
        <dbReference type="ChEBI" id="CHEBI:456216"/>
        <dbReference type="EC" id="4.1.1.49"/>
    </reaction>
</comment>
<dbReference type="Gene3D" id="3.90.228.20">
    <property type="match status" value="1"/>
</dbReference>
<keyword evidence="10" id="KW-0963">Cytoplasm</keyword>
<feature type="binding site" evidence="10">
    <location>
        <position position="281"/>
    </location>
    <ligand>
        <name>Mn(2+)</name>
        <dbReference type="ChEBI" id="CHEBI:29035"/>
    </ligand>
</feature>
<dbReference type="InterPro" id="IPR008210">
    <property type="entry name" value="PEP_carboxykinase_N"/>
</dbReference>
<feature type="binding site" evidence="10">
    <location>
        <position position="86"/>
    </location>
    <ligand>
        <name>substrate</name>
    </ligand>
</feature>